<evidence type="ECO:0000256" key="6">
    <source>
        <dbReference type="ARBA" id="ARBA00023002"/>
    </source>
</evidence>
<sequence length="387" mass="41165">MDCDVIIVGGGPAGLAFARSVAGCGLEVVLVERQPAEKLARPRYDGREIALTHGSVSILKRLGVWERLPAEDVAPLVAARVIDGFSPFALEFDPEGEGQLGWLVSNHRIREALWQVTTGQPGLRTVTGAAVDYARTGAGAAEVLLSSGERLRAKLLVAADSRLSPVREHLGIAAEVNRLGRSMLVCRVQHEKPHAGVATEWFGRRQTLALLPLNGNQSSVALTLPEGEIARINAMADGALGEELTRRSAGRLGQMRVTSPRAAYPLITTWSRHFAAARAALIGDAAVGMHPVTAHGFNLGLSGQALLARLVADAVRGGRDPGSEGVLRSYEAGHRMAARPLYAATNMIVKLYTDERLAARAARGAALRIGARMPLFRSGVRAMLTAN</sequence>
<dbReference type="NCBIfam" id="TIGR01988">
    <property type="entry name" value="Ubi-OHases"/>
    <property type="match status" value="1"/>
</dbReference>
<dbReference type="PANTHER" id="PTHR43876:SF25">
    <property type="entry name" value="MONOOXYGENASE NMA2164"/>
    <property type="match status" value="1"/>
</dbReference>
<proteinExistence type="inferred from homology"/>
<evidence type="ECO:0000259" key="8">
    <source>
        <dbReference type="Pfam" id="PF01494"/>
    </source>
</evidence>
<feature type="domain" description="FAD-binding" evidence="8">
    <location>
        <begin position="2"/>
        <end position="338"/>
    </location>
</feature>
<dbReference type="InterPro" id="IPR051205">
    <property type="entry name" value="UbiH/COQ6_monooxygenase"/>
</dbReference>
<accession>A0ABW3HBR8</accession>
<keyword evidence="7" id="KW-0503">Monooxygenase</keyword>
<evidence type="ECO:0000256" key="7">
    <source>
        <dbReference type="ARBA" id="ARBA00023033"/>
    </source>
</evidence>
<dbReference type="Gene3D" id="3.50.50.60">
    <property type="entry name" value="FAD/NAD(P)-binding domain"/>
    <property type="match status" value="2"/>
</dbReference>
<keyword evidence="5" id="KW-0274">FAD</keyword>
<organism evidence="9 10">
    <name type="scientific">Sphingomonas canadensis</name>
    <dbReference type="NCBI Taxonomy" id="1219257"/>
    <lineage>
        <taxon>Bacteria</taxon>
        <taxon>Pseudomonadati</taxon>
        <taxon>Pseudomonadota</taxon>
        <taxon>Alphaproteobacteria</taxon>
        <taxon>Sphingomonadales</taxon>
        <taxon>Sphingomonadaceae</taxon>
        <taxon>Sphingomonas</taxon>
    </lineage>
</organism>
<keyword evidence="6" id="KW-0560">Oxidoreductase</keyword>
<dbReference type="SUPFAM" id="SSF51905">
    <property type="entry name" value="FAD/NAD(P)-binding domain"/>
    <property type="match status" value="1"/>
</dbReference>
<comment type="caution">
    <text evidence="9">The sequence shown here is derived from an EMBL/GenBank/DDBJ whole genome shotgun (WGS) entry which is preliminary data.</text>
</comment>
<evidence type="ECO:0000256" key="4">
    <source>
        <dbReference type="ARBA" id="ARBA00022630"/>
    </source>
</evidence>
<dbReference type="NCBIfam" id="NF006593">
    <property type="entry name" value="PRK09126.1"/>
    <property type="match status" value="1"/>
</dbReference>
<gene>
    <name evidence="9" type="primary">ubiM</name>
    <name evidence="9" type="ORF">ACFQ1E_16170</name>
</gene>
<dbReference type="PANTHER" id="PTHR43876">
    <property type="entry name" value="UBIQUINONE BIOSYNTHESIS MONOOXYGENASE COQ6, MITOCHONDRIAL"/>
    <property type="match status" value="1"/>
</dbReference>
<name>A0ABW3HBR8_9SPHN</name>
<comment type="pathway">
    <text evidence="2">Cofactor biosynthesis; ubiquinone biosynthesis.</text>
</comment>
<evidence type="ECO:0000256" key="5">
    <source>
        <dbReference type="ARBA" id="ARBA00022827"/>
    </source>
</evidence>
<dbReference type="RefSeq" id="WP_264945638.1">
    <property type="nucleotide sequence ID" value="NZ_JAPDRA010000009.1"/>
</dbReference>
<dbReference type="PRINTS" id="PR00420">
    <property type="entry name" value="RNGMNOXGNASE"/>
</dbReference>
<comment type="similarity">
    <text evidence="3">Belongs to the UbiH/COQ6 family.</text>
</comment>
<dbReference type="Proteomes" id="UP001596977">
    <property type="component" value="Unassembled WGS sequence"/>
</dbReference>
<protein>
    <submittedName>
        <fullName evidence="9">5-demethoxyubiquinol-8 5-hydroxylase UbiM</fullName>
    </submittedName>
</protein>
<dbReference type="InterPro" id="IPR002938">
    <property type="entry name" value="FAD-bd"/>
</dbReference>
<comment type="cofactor">
    <cofactor evidence="1">
        <name>FAD</name>
        <dbReference type="ChEBI" id="CHEBI:57692"/>
    </cofactor>
</comment>
<evidence type="ECO:0000313" key="10">
    <source>
        <dbReference type="Proteomes" id="UP001596977"/>
    </source>
</evidence>
<dbReference type="InterPro" id="IPR036188">
    <property type="entry name" value="FAD/NAD-bd_sf"/>
</dbReference>
<dbReference type="EMBL" id="JBHTJG010000009">
    <property type="protein sequence ID" value="MFD0947880.1"/>
    <property type="molecule type" value="Genomic_DNA"/>
</dbReference>
<evidence type="ECO:0000256" key="1">
    <source>
        <dbReference type="ARBA" id="ARBA00001974"/>
    </source>
</evidence>
<reference evidence="10" key="1">
    <citation type="journal article" date="2019" name="Int. J. Syst. Evol. Microbiol.">
        <title>The Global Catalogue of Microorganisms (GCM) 10K type strain sequencing project: providing services to taxonomists for standard genome sequencing and annotation.</title>
        <authorList>
            <consortium name="The Broad Institute Genomics Platform"/>
            <consortium name="The Broad Institute Genome Sequencing Center for Infectious Disease"/>
            <person name="Wu L."/>
            <person name="Ma J."/>
        </authorList>
    </citation>
    <scope>NUCLEOTIDE SEQUENCE [LARGE SCALE GENOMIC DNA]</scope>
    <source>
        <strain evidence="10">CCUG 62982</strain>
    </source>
</reference>
<evidence type="ECO:0000256" key="2">
    <source>
        <dbReference type="ARBA" id="ARBA00004749"/>
    </source>
</evidence>
<evidence type="ECO:0000313" key="9">
    <source>
        <dbReference type="EMBL" id="MFD0947880.1"/>
    </source>
</evidence>
<keyword evidence="4" id="KW-0285">Flavoprotein</keyword>
<dbReference type="InterPro" id="IPR010971">
    <property type="entry name" value="UbiH/COQ6"/>
</dbReference>
<keyword evidence="10" id="KW-1185">Reference proteome</keyword>
<dbReference type="Pfam" id="PF01494">
    <property type="entry name" value="FAD_binding_3"/>
    <property type="match status" value="1"/>
</dbReference>
<evidence type="ECO:0000256" key="3">
    <source>
        <dbReference type="ARBA" id="ARBA00005349"/>
    </source>
</evidence>